<reference evidence="5 6" key="1">
    <citation type="journal article" date="2019" name="Nat. Med.">
        <title>A library of human gut bacterial isolates paired with longitudinal multiomics data enables mechanistic microbiome research.</title>
        <authorList>
            <person name="Poyet M."/>
            <person name="Groussin M."/>
            <person name="Gibbons S.M."/>
            <person name="Avila-Pacheco J."/>
            <person name="Jiang X."/>
            <person name="Kearney S.M."/>
            <person name="Perrotta A.R."/>
            <person name="Berdy B."/>
            <person name="Zhao S."/>
            <person name="Lieberman T.D."/>
            <person name="Swanson P.K."/>
            <person name="Smith M."/>
            <person name="Roesemann S."/>
            <person name="Alexander J.E."/>
            <person name="Rich S.A."/>
            <person name="Livny J."/>
            <person name="Vlamakis H."/>
            <person name="Clish C."/>
            <person name="Bullock K."/>
            <person name="Deik A."/>
            <person name="Scott J."/>
            <person name="Pierce K.A."/>
            <person name="Xavier R.J."/>
            <person name="Alm E.J."/>
        </authorList>
    </citation>
    <scope>NUCLEOTIDE SEQUENCE [LARGE SCALE GENOMIC DNA]</scope>
    <source>
        <strain evidence="5 6">BIOML-A6</strain>
    </source>
</reference>
<name>A0A6L8S2Z7_9FIRM</name>
<proteinExistence type="inferred from homology"/>
<dbReference type="PANTHER" id="PTHR46847">
    <property type="entry name" value="D-ALLOSE-BINDING PERIPLASMIC PROTEIN-RELATED"/>
    <property type="match status" value="1"/>
</dbReference>
<dbReference type="EMBL" id="WWSC01000026">
    <property type="protein sequence ID" value="MZK42908.1"/>
    <property type="molecule type" value="Genomic_DNA"/>
</dbReference>
<dbReference type="GO" id="GO:0030313">
    <property type="term" value="C:cell envelope"/>
    <property type="evidence" value="ECO:0007669"/>
    <property type="project" value="UniProtKB-SubCell"/>
</dbReference>
<sequence>MIPDIGERKMKKNRIIAMLLGTALLVCGCQQTSKATDEEKKIESEKNTTKTEENAYQGKLDLITPAAYNNTDGLKLKKGDYISIIGKANGAQYWDEVKKGVAQAAEDINTNLGYTGKDKVKVAFNAPDTADNVDDQVNLLDEELDRYPVAVGISIVDLQACQVQFDLATDSEIPIVTFDSGSDYQGVAADVSTDNVAAGKEAAQRLAEEMGDSGEAVLFIQDSKSQAALQREKAVTEELKANHPNISVVNVYHMDELSNMQKTVSDEINAGTYRPKDSELPEGQLTGEDVVTADSITEDQVVDYILAKHPNITGCFAANGDSVKLAVDGLERNKMEKKVKVIGFDANDDEIQDLKDGKVNGLIVQNPFGMGYATVVAAARASLNMGNEAVVNTGYTWVTKKNLKTDEVQKILYSK</sequence>
<evidence type="ECO:0000256" key="3">
    <source>
        <dbReference type="ARBA" id="ARBA00022729"/>
    </source>
</evidence>
<dbReference type="Gene3D" id="3.40.50.2300">
    <property type="match status" value="2"/>
</dbReference>
<protein>
    <submittedName>
        <fullName evidence="5">Substrate-binding domain-containing protein</fullName>
    </submittedName>
</protein>
<feature type="domain" description="Periplasmic binding protein" evidence="4">
    <location>
        <begin position="82"/>
        <end position="268"/>
    </location>
</feature>
<keyword evidence="3" id="KW-0732">Signal</keyword>
<evidence type="ECO:0000256" key="2">
    <source>
        <dbReference type="ARBA" id="ARBA00007639"/>
    </source>
</evidence>
<evidence type="ECO:0000313" key="5">
    <source>
        <dbReference type="EMBL" id="MZK42908.1"/>
    </source>
</evidence>
<dbReference type="AlphaFoldDB" id="A0A6L8S2Z7"/>
<dbReference type="PANTHER" id="PTHR46847:SF1">
    <property type="entry name" value="D-ALLOSE-BINDING PERIPLASMIC PROTEIN-RELATED"/>
    <property type="match status" value="1"/>
</dbReference>
<comment type="caution">
    <text evidence="5">The sequence shown here is derived from an EMBL/GenBank/DDBJ whole genome shotgun (WGS) entry which is preliminary data.</text>
</comment>
<evidence type="ECO:0000313" key="6">
    <source>
        <dbReference type="Proteomes" id="UP000472916"/>
    </source>
</evidence>
<accession>A0A6L8S2Z7</accession>
<dbReference type="Proteomes" id="UP000472916">
    <property type="component" value="Unassembled WGS sequence"/>
</dbReference>
<dbReference type="SUPFAM" id="SSF53822">
    <property type="entry name" value="Periplasmic binding protein-like I"/>
    <property type="match status" value="1"/>
</dbReference>
<comment type="subcellular location">
    <subcellularLocation>
        <location evidence="1">Cell envelope</location>
    </subcellularLocation>
</comment>
<dbReference type="InterPro" id="IPR025997">
    <property type="entry name" value="SBP_2_dom"/>
</dbReference>
<dbReference type="InterPro" id="IPR028082">
    <property type="entry name" value="Peripla_BP_I"/>
</dbReference>
<comment type="similarity">
    <text evidence="2">Belongs to the bacterial solute-binding protein 2 family.</text>
</comment>
<organism evidence="5 6">
    <name type="scientific">Dorea longicatena</name>
    <dbReference type="NCBI Taxonomy" id="88431"/>
    <lineage>
        <taxon>Bacteria</taxon>
        <taxon>Bacillati</taxon>
        <taxon>Bacillota</taxon>
        <taxon>Clostridia</taxon>
        <taxon>Lachnospirales</taxon>
        <taxon>Lachnospiraceae</taxon>
        <taxon>Dorea</taxon>
    </lineage>
</organism>
<gene>
    <name evidence="5" type="ORF">GT528_14785</name>
</gene>
<dbReference type="Pfam" id="PF13407">
    <property type="entry name" value="Peripla_BP_4"/>
    <property type="match status" value="2"/>
</dbReference>
<feature type="domain" description="Periplasmic binding protein" evidence="4">
    <location>
        <begin position="293"/>
        <end position="381"/>
    </location>
</feature>
<evidence type="ECO:0000259" key="4">
    <source>
        <dbReference type="Pfam" id="PF13407"/>
    </source>
</evidence>
<dbReference type="GO" id="GO:0030246">
    <property type="term" value="F:carbohydrate binding"/>
    <property type="evidence" value="ECO:0007669"/>
    <property type="project" value="UniProtKB-ARBA"/>
</dbReference>
<evidence type="ECO:0000256" key="1">
    <source>
        <dbReference type="ARBA" id="ARBA00004196"/>
    </source>
</evidence>